<proteinExistence type="predicted"/>
<dbReference type="AlphaFoldDB" id="A0A1W2ECF7"/>
<dbReference type="Pfam" id="PF16407">
    <property type="entry name" value="PKD_2"/>
    <property type="match status" value="1"/>
</dbReference>
<name>A0A1W2ECF7_9SPHI</name>
<keyword evidence="2" id="KW-1185">Reference proteome</keyword>
<dbReference type="EMBL" id="FWYB01000011">
    <property type="protein sequence ID" value="SMD07420.1"/>
    <property type="molecule type" value="Genomic_DNA"/>
</dbReference>
<evidence type="ECO:0000313" key="1">
    <source>
        <dbReference type="EMBL" id="SMD07420.1"/>
    </source>
</evidence>
<dbReference type="InterPro" id="IPR032183">
    <property type="entry name" value="PKD-like"/>
</dbReference>
<dbReference type="PROSITE" id="PS51257">
    <property type="entry name" value="PROKAR_LIPOPROTEIN"/>
    <property type="match status" value="1"/>
</dbReference>
<evidence type="ECO:0000313" key="2">
    <source>
        <dbReference type="Proteomes" id="UP000192678"/>
    </source>
</evidence>
<organism evidence="1 2">
    <name type="scientific">Pedobacter nyackensis</name>
    <dbReference type="NCBI Taxonomy" id="475255"/>
    <lineage>
        <taxon>Bacteria</taxon>
        <taxon>Pseudomonadati</taxon>
        <taxon>Bacteroidota</taxon>
        <taxon>Sphingobacteriia</taxon>
        <taxon>Sphingobacteriales</taxon>
        <taxon>Sphingobacteriaceae</taxon>
        <taxon>Pedobacter</taxon>
    </lineage>
</organism>
<reference evidence="1 2" key="1">
    <citation type="submission" date="2017-04" db="EMBL/GenBank/DDBJ databases">
        <authorList>
            <person name="Afonso C.L."/>
            <person name="Miller P.J."/>
            <person name="Scott M.A."/>
            <person name="Spackman E."/>
            <person name="Goraichik I."/>
            <person name="Dimitrov K.M."/>
            <person name="Suarez D.L."/>
            <person name="Swayne D.E."/>
        </authorList>
    </citation>
    <scope>NUCLEOTIDE SEQUENCE [LARGE SCALE GENOMIC DNA]</scope>
    <source>
        <strain evidence="1 2">DSM 19625</strain>
    </source>
</reference>
<sequence length="535" mass="59735">MRHIIYILFCIAVLMGSCMKDKSTLNLHEVSNIGIDTAGLPVRYTVFQKGILSVKPTVTIKNGNQEHLIYKWTMNAYQGYERVVGAEAQLNAEITEVPSATPYKLIFTATDSSNNIKAFFTWDITVISPFGQGLIVADTRDEQNSDVNLIMAFNFTTSIPKDSANTNIMRNAYSTANGEKISGIVKQLSYHKYNSYKDVTFMTDKSFIRIDPNTYQKKDVDAKLFVISPDKIQPDDISTAHYMNQHQYILNDGKGFGRYGDNRQFVYSFLASDSKGYKANKILGLQNPGVVQSGGVVYDELNNRFLLLPRMTSNADPLRNFPATDMGNTATKFDPNNMGNKTCLHLFEGYDSRIVSIMKERDQDKYYAYQLKLVNPFSGIMGVAANDISQNPDINKAKYFTSSNMEQVLFYATEDKVYAMITEIGSPSTTNLRYTVKPGEKITGMNIYFGAGVYDGGAGRMYLPSTSAPTDWSKRVTFSAAQRLVILSTYNESTKEGKIITIPIETLGVGGLVTNPDYIRTYDGFGRITAFGIQI</sequence>
<accession>A0A1W2ECF7</accession>
<gene>
    <name evidence="1" type="ORF">SAMN04488101_111129</name>
</gene>
<protein>
    <submittedName>
        <fullName evidence="1">PKD-like family protein</fullName>
    </submittedName>
</protein>
<dbReference type="STRING" id="475255.SAMN04488101_111129"/>
<dbReference type="Proteomes" id="UP000192678">
    <property type="component" value="Unassembled WGS sequence"/>
</dbReference>